<proteinExistence type="predicted"/>
<gene>
    <name evidence="1" type="ORF">U27_06400</name>
</gene>
<dbReference type="EMBL" id="DF820470">
    <property type="protein sequence ID" value="GAK59416.1"/>
    <property type="molecule type" value="Genomic_DNA"/>
</dbReference>
<keyword evidence="2" id="KW-1185">Reference proteome</keyword>
<dbReference type="Proteomes" id="UP000030661">
    <property type="component" value="Unassembled WGS sequence"/>
</dbReference>
<dbReference type="SUPFAM" id="SSF54001">
    <property type="entry name" value="Cysteine proteinases"/>
    <property type="match status" value="1"/>
</dbReference>
<evidence type="ECO:0000313" key="2">
    <source>
        <dbReference type="Proteomes" id="UP000030661"/>
    </source>
</evidence>
<evidence type="ECO:0000313" key="1">
    <source>
        <dbReference type="EMBL" id="GAK59416.1"/>
    </source>
</evidence>
<organism evidence="1">
    <name type="scientific">Vecturithrix granuli</name>
    <dbReference type="NCBI Taxonomy" id="1499967"/>
    <lineage>
        <taxon>Bacteria</taxon>
        <taxon>Candidatus Moduliflexota</taxon>
        <taxon>Candidatus Vecturitrichia</taxon>
        <taxon>Candidatus Vecturitrichales</taxon>
        <taxon>Candidatus Vecturitrichaceae</taxon>
        <taxon>Candidatus Vecturithrix</taxon>
    </lineage>
</organism>
<dbReference type="InterPro" id="IPR038765">
    <property type="entry name" value="Papain-like_cys_pep_sf"/>
</dbReference>
<dbReference type="eggNOG" id="COG1305">
    <property type="taxonomic scope" value="Bacteria"/>
</dbReference>
<dbReference type="STRING" id="1499967.U27_06400"/>
<dbReference type="HOGENOM" id="CLU_619183_0_0_0"/>
<protein>
    <recommendedName>
        <fullName evidence="3">Transglutaminase-like domain-containing protein</fullName>
    </recommendedName>
</protein>
<sequence>MNINTDNKKMRHYYKYFICKPKWKTFIAGLFAIVFLWLGSSHYFHLTPIQLAKQGSRVIIVPVFAKLYAEDKKSAELLRQNSWIGESNVISSSSLESWKHIEAQVPGFRFLGGNGSNENIQRDIPFIYESMNAQYLVELREHYQLDQLIMEAPDEYHAMLRLGAWVGTRWDHGIDPVPQGITIPHPLDIIQAGENGSKFWCEVAAKVTVNAATALGWPARLVTASRDGYTWEHALAELWSNQHRKWFVMDTDFNIVYEANGIPLSAFELCHNGLELQKTKQLYTREIAPPKPSLPLIDLLPFYRYIHIDLRNDWYSRRLRRGSPAGGDLATWWTARPSFGNILTAKIRVDHQKKFDWPVNSVNIYARSLDSSQNPPLLNIGLFGYSPFFKTFQISVDDRTWHDTKSGHDSFHLLPGKHSVKARVMTMTEQAGPVYEIQFQFF</sequence>
<name>A0A081C4B1_VECG1</name>
<evidence type="ECO:0008006" key="3">
    <source>
        <dbReference type="Google" id="ProtNLM"/>
    </source>
</evidence>
<dbReference type="AlphaFoldDB" id="A0A081C4B1"/>
<accession>A0A081C4B1</accession>
<reference evidence="1" key="1">
    <citation type="journal article" date="2015" name="PeerJ">
        <title>First genomic representation of candidate bacterial phylum KSB3 points to enhanced environmental sensing as a trigger of wastewater bulking.</title>
        <authorList>
            <person name="Sekiguchi Y."/>
            <person name="Ohashi A."/>
            <person name="Parks D.H."/>
            <person name="Yamauchi T."/>
            <person name="Tyson G.W."/>
            <person name="Hugenholtz P."/>
        </authorList>
    </citation>
    <scope>NUCLEOTIDE SEQUENCE [LARGE SCALE GENOMIC DNA]</scope>
</reference>